<dbReference type="KEGG" id="vhr:AL538_21720"/>
<dbReference type="EMBL" id="CP014039">
    <property type="protein sequence ID" value="AMG00311.1"/>
    <property type="molecule type" value="Genomic_DNA"/>
</dbReference>
<reference evidence="2" key="2">
    <citation type="submission" date="2018-01" db="EMBL/GenBank/DDBJ databases">
        <title>FDA dAtabase for Regulatory Grade micrObial Sequences (FDA-ARGOS): Supporting development and validation of Infectious Disease Dx tests.</title>
        <authorList>
            <person name="Hoffmann M."/>
            <person name="Allard M."/>
            <person name="Evans P."/>
            <person name="Brown E."/>
            <person name="Tallon L."/>
            <person name="Sadzewicz L."/>
            <person name="Sengamalay N."/>
            <person name="Ott S."/>
            <person name="Godinez A."/>
            <person name="Nagaraj S."/>
            <person name="Vyas G."/>
            <person name="Aluvathingal J."/>
            <person name="Nadendla S."/>
            <person name="Geyer C."/>
            <person name="Sichtig H."/>
        </authorList>
    </citation>
    <scope>NUCLEOTIDE SEQUENCE</scope>
    <source>
        <strain evidence="2">FDAARGOS_107</strain>
    </source>
</reference>
<dbReference type="Proteomes" id="UP000253437">
    <property type="component" value="Unassembled WGS sequence"/>
</dbReference>
<evidence type="ECO:0000313" key="5">
    <source>
        <dbReference type="Proteomes" id="UP000253437"/>
    </source>
</evidence>
<dbReference type="Proteomes" id="UP000067422">
    <property type="component" value="Chromosome 2"/>
</dbReference>
<name>A0A1E3E344_VIBHA</name>
<protein>
    <submittedName>
        <fullName evidence="3">Uncharacterized protein</fullName>
    </submittedName>
</protein>
<reference evidence="3 5" key="3">
    <citation type="submission" date="2018-08" db="EMBL/GenBank/DDBJ databases">
        <title>Vibrio harveyi strains pathogenic to white snook Centropomus viridis Lockington (1877) and potential probiotic bacteria.</title>
        <authorList>
            <person name="Soto-Rodriguez S."/>
            <person name="Gomez-Gil B."/>
            <person name="Lozano-Olvera R."/>
        </authorList>
    </citation>
    <scope>NUCLEOTIDE SEQUENCE [LARGE SCALE GENOMIC DNA]</scope>
    <source>
        <strain evidence="3 5">CAIM 1508</strain>
    </source>
</reference>
<evidence type="ECO:0000313" key="3">
    <source>
        <dbReference type="EMBL" id="RIW11440.1"/>
    </source>
</evidence>
<keyword evidence="4" id="KW-1185">Reference proteome</keyword>
<keyword evidence="1" id="KW-1133">Transmembrane helix</keyword>
<dbReference type="AlphaFoldDB" id="A0A1E3E344"/>
<keyword evidence="1" id="KW-0472">Membrane</keyword>
<feature type="transmembrane region" description="Helical" evidence="1">
    <location>
        <begin position="72"/>
        <end position="92"/>
    </location>
</feature>
<evidence type="ECO:0000313" key="4">
    <source>
        <dbReference type="Proteomes" id="UP000067422"/>
    </source>
</evidence>
<evidence type="ECO:0000313" key="2">
    <source>
        <dbReference type="EMBL" id="AMG00311.1"/>
    </source>
</evidence>
<reference evidence="4" key="1">
    <citation type="submission" date="2015-12" db="EMBL/GenBank/DDBJ databases">
        <title>FDA dAtabase for Regulatory Grade micrObial Sequences (FDA-ARGOS): Supporting development and validation of Infectious Disease Dx tests.</title>
        <authorList>
            <person name="Hoffmann M."/>
            <person name="Allard M."/>
            <person name="Evans P."/>
            <person name="Brown E."/>
            <person name="Tallon L.J."/>
            <person name="Sadzewicz L."/>
            <person name="Sengamalay N."/>
            <person name="Ott S."/>
            <person name="Godinez A."/>
            <person name="Nagaraj S."/>
            <person name="Vyas G."/>
            <person name="Aluvathingal J."/>
            <person name="Nadendla S."/>
            <person name="Geyer C."/>
            <person name="Sichtig H."/>
        </authorList>
    </citation>
    <scope>NUCLEOTIDE SEQUENCE [LARGE SCALE GENOMIC DNA]</scope>
    <source>
        <strain evidence="4">ATCC 43516</strain>
    </source>
</reference>
<dbReference type="EMBL" id="QOUW02000061">
    <property type="protein sequence ID" value="RIW11440.1"/>
    <property type="molecule type" value="Genomic_DNA"/>
</dbReference>
<evidence type="ECO:0000256" key="1">
    <source>
        <dbReference type="SAM" id="Phobius"/>
    </source>
</evidence>
<gene>
    <name evidence="2" type="ORF">AL538_21720</name>
    <name evidence="3" type="ORF">DS957_015775</name>
</gene>
<proteinExistence type="predicted"/>
<sequence>MLTLKYFVTNSVTLEMNMNSSRWVGLSIGTLFLIGTLILFGSTVHASWYKIPMEAVNGIAFTLSFGLGLNHLFAYISAFITLAALFYLGYAIGYRIHQKLK</sequence>
<dbReference type="OrthoDB" id="6659017at2"/>
<organism evidence="3 5">
    <name type="scientific">Vibrio harveyi</name>
    <name type="common">Beneckea harveyi</name>
    <dbReference type="NCBI Taxonomy" id="669"/>
    <lineage>
        <taxon>Bacteria</taxon>
        <taxon>Pseudomonadati</taxon>
        <taxon>Pseudomonadota</taxon>
        <taxon>Gammaproteobacteria</taxon>
        <taxon>Vibrionales</taxon>
        <taxon>Vibrionaceae</taxon>
        <taxon>Vibrio</taxon>
    </lineage>
</organism>
<accession>A0A1E3E344</accession>
<feature type="transmembrane region" description="Helical" evidence="1">
    <location>
        <begin position="23"/>
        <end position="44"/>
    </location>
</feature>
<keyword evidence="1" id="KW-0812">Transmembrane</keyword>